<dbReference type="InterPro" id="IPR036388">
    <property type="entry name" value="WH-like_DNA-bd_sf"/>
</dbReference>
<dbReference type="InterPro" id="IPR036390">
    <property type="entry name" value="WH_DNA-bd_sf"/>
</dbReference>
<dbReference type="SUPFAM" id="SSF46785">
    <property type="entry name" value="Winged helix' DNA-binding domain"/>
    <property type="match status" value="1"/>
</dbReference>
<name>A0A6J7K0K5_9ZZZZ</name>
<dbReference type="Gene3D" id="1.10.10.10">
    <property type="entry name" value="Winged helix-like DNA-binding domain superfamily/Winged helix DNA-binding domain"/>
    <property type="match status" value="1"/>
</dbReference>
<proteinExistence type="predicted"/>
<organism evidence="2">
    <name type="scientific">freshwater metagenome</name>
    <dbReference type="NCBI Taxonomy" id="449393"/>
    <lineage>
        <taxon>unclassified sequences</taxon>
        <taxon>metagenomes</taxon>
        <taxon>ecological metagenomes</taxon>
    </lineage>
</organism>
<evidence type="ECO:0000313" key="1">
    <source>
        <dbReference type="EMBL" id="CAB4324165.1"/>
    </source>
</evidence>
<protein>
    <submittedName>
        <fullName evidence="2">Unannotated protein</fullName>
    </submittedName>
</protein>
<dbReference type="EMBL" id="CAEMXZ010000110">
    <property type="protein sequence ID" value="CAB4324165.1"/>
    <property type="molecule type" value="Genomic_DNA"/>
</dbReference>
<sequence length="307" mass="33142">MDILVRAGFTIATDGDDHVVLTPAGKSSQAFNLVVRKQPPRPAKVTSPSSGYWLFYAPEISAATGVALTEAGWSWLSEQGCDLRARHWRHHSPDAPPVSSASTTRPVRRGRPATVTWSVVRSLVMSSQPVRQVELAARADATQGRVSQVLSTLVDRGLVRRDTSGWVSDDRAQLAAWFIDSYPGPGGIESWWFHLDPLMTQTSLVVDTYRSSVLSGDAAADTIAPWRSPTHAVVYSPALLDLRSLGFVPADGVADGSLLVVAAPSDTSVLRAKRVADPLQIAYDLHRLGGADRAEAADRVIKFALQQ</sequence>
<reference evidence="2" key="1">
    <citation type="submission" date="2020-05" db="EMBL/GenBank/DDBJ databases">
        <authorList>
            <person name="Chiriac C."/>
            <person name="Salcher M."/>
            <person name="Ghai R."/>
            <person name="Kavagutti S V."/>
        </authorList>
    </citation>
    <scope>NUCLEOTIDE SEQUENCE</scope>
</reference>
<evidence type="ECO:0000313" key="2">
    <source>
        <dbReference type="EMBL" id="CAB4949196.1"/>
    </source>
</evidence>
<accession>A0A6J7K0K5</accession>
<gene>
    <name evidence="1" type="ORF">UFOPK1392_01929</name>
    <name evidence="2" type="ORF">UFOPK3733_01765</name>
</gene>
<dbReference type="AlphaFoldDB" id="A0A6J7K0K5"/>
<dbReference type="EMBL" id="CAFBNC010000112">
    <property type="protein sequence ID" value="CAB4949196.1"/>
    <property type="molecule type" value="Genomic_DNA"/>
</dbReference>